<name>A0AAV6VD68_9ARAC</name>
<sequence length="105" mass="11548">MGALQGSVPKTVSSTLWVPLLSLIPPIHKYLELSSGGMREESPNPGDDHSSPFPEATTDRQTDSATIIPLFSQENRRKWHLKWGLFTVAVFRGGKGNFKTVVGKN</sequence>
<protein>
    <submittedName>
        <fullName evidence="2">Uncharacterized protein</fullName>
    </submittedName>
</protein>
<dbReference type="AlphaFoldDB" id="A0AAV6VD68"/>
<evidence type="ECO:0000256" key="1">
    <source>
        <dbReference type="SAM" id="MobiDB-lite"/>
    </source>
</evidence>
<keyword evidence="3" id="KW-1185">Reference proteome</keyword>
<accession>A0AAV6VD68</accession>
<dbReference type="EMBL" id="JAFNEN010000117">
    <property type="protein sequence ID" value="KAG8193623.1"/>
    <property type="molecule type" value="Genomic_DNA"/>
</dbReference>
<feature type="compositionally biased region" description="Basic and acidic residues" evidence="1">
    <location>
        <begin position="38"/>
        <end position="50"/>
    </location>
</feature>
<reference evidence="2 3" key="1">
    <citation type="journal article" date="2022" name="Nat. Ecol. Evol.">
        <title>A masculinizing supergene underlies an exaggerated male reproductive morph in a spider.</title>
        <authorList>
            <person name="Hendrickx F."/>
            <person name="De Corte Z."/>
            <person name="Sonet G."/>
            <person name="Van Belleghem S.M."/>
            <person name="Kostlbacher S."/>
            <person name="Vangestel C."/>
        </authorList>
    </citation>
    <scope>NUCLEOTIDE SEQUENCE [LARGE SCALE GENOMIC DNA]</scope>
    <source>
        <strain evidence="2">W744_W776</strain>
    </source>
</reference>
<evidence type="ECO:0000313" key="2">
    <source>
        <dbReference type="EMBL" id="KAG8193623.1"/>
    </source>
</evidence>
<gene>
    <name evidence="2" type="ORF">JTE90_002881</name>
</gene>
<feature type="region of interest" description="Disordered" evidence="1">
    <location>
        <begin position="34"/>
        <end position="64"/>
    </location>
</feature>
<evidence type="ECO:0000313" key="3">
    <source>
        <dbReference type="Proteomes" id="UP000827092"/>
    </source>
</evidence>
<dbReference type="Proteomes" id="UP000827092">
    <property type="component" value="Unassembled WGS sequence"/>
</dbReference>
<organism evidence="2 3">
    <name type="scientific">Oedothorax gibbosus</name>
    <dbReference type="NCBI Taxonomy" id="931172"/>
    <lineage>
        <taxon>Eukaryota</taxon>
        <taxon>Metazoa</taxon>
        <taxon>Ecdysozoa</taxon>
        <taxon>Arthropoda</taxon>
        <taxon>Chelicerata</taxon>
        <taxon>Arachnida</taxon>
        <taxon>Araneae</taxon>
        <taxon>Araneomorphae</taxon>
        <taxon>Entelegynae</taxon>
        <taxon>Araneoidea</taxon>
        <taxon>Linyphiidae</taxon>
        <taxon>Erigoninae</taxon>
        <taxon>Oedothorax</taxon>
    </lineage>
</organism>
<proteinExistence type="predicted"/>
<comment type="caution">
    <text evidence="2">The sequence shown here is derived from an EMBL/GenBank/DDBJ whole genome shotgun (WGS) entry which is preliminary data.</text>
</comment>